<dbReference type="Pfam" id="PF00406">
    <property type="entry name" value="ADK"/>
    <property type="match status" value="1"/>
</dbReference>
<dbReference type="GO" id="GO:0005524">
    <property type="term" value="F:ATP binding"/>
    <property type="evidence" value="ECO:0007669"/>
    <property type="project" value="UniProtKB-UniRule"/>
</dbReference>
<keyword evidence="3 5" id="KW-0547">Nucleotide-binding</keyword>
<feature type="binding site" evidence="5">
    <location>
        <position position="168"/>
    </location>
    <ligand>
        <name>AMP</name>
        <dbReference type="ChEBI" id="CHEBI:456215"/>
    </ligand>
</feature>
<dbReference type="EMBL" id="LCRI01000001">
    <property type="protein sequence ID" value="KKW33325.1"/>
    <property type="molecule type" value="Genomic_DNA"/>
</dbReference>
<keyword evidence="5" id="KW-0963">Cytoplasm</keyword>
<evidence type="ECO:0000313" key="9">
    <source>
        <dbReference type="Proteomes" id="UP000034711"/>
    </source>
</evidence>
<name>A0A0G1XR12_9BACT</name>
<keyword evidence="5 7" id="KW-0067">ATP-binding</keyword>
<comment type="domain">
    <text evidence="5">Consists of three domains, a large central CORE domain and two small peripheral domains, NMPbind and LID, which undergo movements during catalysis. The LID domain closes over the site of phosphoryl transfer upon ATP binding. Assembling and dissambling the active center during each catalytic cycle provides an effective means to prevent ATP hydrolysis. Some bacteria have evolved a zinc-coordinating structure that stabilizes the LID domain.</text>
</comment>
<feature type="binding site" evidence="5">
    <location>
        <position position="129"/>
    </location>
    <ligand>
        <name>Zn(2+)</name>
        <dbReference type="ChEBI" id="CHEBI:29105"/>
        <note>structural</note>
    </ligand>
</feature>
<comment type="subunit">
    <text evidence="5 7">Monomer.</text>
</comment>
<dbReference type="Proteomes" id="UP000034711">
    <property type="component" value="Unassembled WGS sequence"/>
</dbReference>
<comment type="pathway">
    <text evidence="5">Purine metabolism; AMP biosynthesis via salvage pathway; AMP from ADP: step 1/1.</text>
</comment>
<feature type="binding site" evidence="5">
    <location>
        <begin position="62"/>
        <end position="64"/>
    </location>
    <ligand>
        <name>AMP</name>
        <dbReference type="ChEBI" id="CHEBI:456215"/>
    </ligand>
</feature>
<sequence>MSSTVYKVFFFGPQGSGKGTQAELLAKRLNVPAFGMGQLCREAIASQSEMGKEIDAVVKRGELVSDHIAAELFRQRLQRPDTAHGYIMDGYPRNASQAQAFTFDTPTHVVVIEIPEEESVRRLSVRLTCDRCSKVYAMKEGFQVGNACECEGKLFQRSDDTPAAIEKRLEIYEHDTKPIIDRYAKAGIVYRIDGVGTVKTIERRIAKAIGLRSKK</sequence>
<keyword evidence="2 5" id="KW-0545">Nucleotide biosynthesis</keyword>
<evidence type="ECO:0000256" key="4">
    <source>
        <dbReference type="ARBA" id="ARBA00022777"/>
    </source>
</evidence>
<feature type="binding site" evidence="5">
    <location>
        <position position="41"/>
    </location>
    <ligand>
        <name>AMP</name>
        <dbReference type="ChEBI" id="CHEBI:456215"/>
    </ligand>
</feature>
<dbReference type="GO" id="GO:0044209">
    <property type="term" value="P:AMP salvage"/>
    <property type="evidence" value="ECO:0007669"/>
    <property type="project" value="UniProtKB-UniRule"/>
</dbReference>
<keyword evidence="4 5" id="KW-0418">Kinase</keyword>
<comment type="catalytic activity">
    <reaction evidence="5 7">
        <text>AMP + ATP = 2 ADP</text>
        <dbReference type="Rhea" id="RHEA:12973"/>
        <dbReference type="ChEBI" id="CHEBI:30616"/>
        <dbReference type="ChEBI" id="CHEBI:456215"/>
        <dbReference type="ChEBI" id="CHEBI:456216"/>
        <dbReference type="EC" id="2.7.4.3"/>
    </reaction>
</comment>
<feature type="binding site" evidence="5">
    <location>
        <begin position="90"/>
        <end position="93"/>
    </location>
    <ligand>
        <name>AMP</name>
        <dbReference type="ChEBI" id="CHEBI:456215"/>
    </ligand>
</feature>
<evidence type="ECO:0000313" key="8">
    <source>
        <dbReference type="EMBL" id="KKW33325.1"/>
    </source>
</evidence>
<dbReference type="InterPro" id="IPR000850">
    <property type="entry name" value="Adenylat/UMP-CMP_kin"/>
</dbReference>
<dbReference type="UniPathway" id="UPA00588">
    <property type="reaction ID" value="UER00649"/>
</dbReference>
<comment type="caution">
    <text evidence="5">Lacks conserved residue(s) required for the propagation of feature annotation.</text>
</comment>
<feature type="binding site" evidence="5">
    <location>
        <position position="132"/>
    </location>
    <ligand>
        <name>Zn(2+)</name>
        <dbReference type="ChEBI" id="CHEBI:29105"/>
        <note>structural</note>
    </ligand>
</feature>
<dbReference type="Gene3D" id="3.40.50.300">
    <property type="entry name" value="P-loop containing nucleotide triphosphate hydrolases"/>
    <property type="match status" value="1"/>
</dbReference>
<feature type="binding site" evidence="5">
    <location>
        <position position="196"/>
    </location>
    <ligand>
        <name>ATP</name>
        <dbReference type="ChEBI" id="CHEBI:30616"/>
    </ligand>
</feature>
<keyword evidence="5" id="KW-0862">Zinc</keyword>
<evidence type="ECO:0000256" key="7">
    <source>
        <dbReference type="RuleBase" id="RU003331"/>
    </source>
</evidence>
<dbReference type="SUPFAM" id="SSF52540">
    <property type="entry name" value="P-loop containing nucleoside triphosphate hydrolases"/>
    <property type="match status" value="1"/>
</dbReference>
<proteinExistence type="inferred from homology"/>
<comment type="subcellular location">
    <subcellularLocation>
        <location evidence="5 7">Cytoplasm</location>
    </subcellularLocation>
</comment>
<evidence type="ECO:0000256" key="3">
    <source>
        <dbReference type="ARBA" id="ARBA00022741"/>
    </source>
</evidence>
<evidence type="ECO:0000256" key="2">
    <source>
        <dbReference type="ARBA" id="ARBA00022727"/>
    </source>
</evidence>
<dbReference type="PRINTS" id="PR00094">
    <property type="entry name" value="ADENYLTKNASE"/>
</dbReference>
<dbReference type="InterPro" id="IPR027417">
    <property type="entry name" value="P-loop_NTPase"/>
</dbReference>
<dbReference type="GO" id="GO:0004017">
    <property type="term" value="F:AMP kinase activity"/>
    <property type="evidence" value="ECO:0007669"/>
    <property type="project" value="UniProtKB-UniRule"/>
</dbReference>
<evidence type="ECO:0000256" key="5">
    <source>
        <dbReference type="HAMAP-Rule" id="MF_00235"/>
    </source>
</evidence>
<keyword evidence="1 5" id="KW-0808">Transferase</keyword>
<dbReference type="GO" id="GO:0005737">
    <property type="term" value="C:cytoplasm"/>
    <property type="evidence" value="ECO:0007669"/>
    <property type="project" value="UniProtKB-SubCell"/>
</dbReference>
<evidence type="ECO:0000256" key="6">
    <source>
        <dbReference type="RuleBase" id="RU003330"/>
    </source>
</evidence>
<feature type="binding site" evidence="5">
    <location>
        <position position="157"/>
    </location>
    <ligand>
        <name>AMP</name>
        <dbReference type="ChEBI" id="CHEBI:456215"/>
    </ligand>
</feature>
<feature type="binding site" evidence="5">
    <location>
        <position position="126"/>
    </location>
    <ligand>
        <name>ATP</name>
        <dbReference type="ChEBI" id="CHEBI:30616"/>
    </ligand>
</feature>
<comment type="similarity">
    <text evidence="5 6">Belongs to the adenylate kinase family.</text>
</comment>
<dbReference type="HAMAP" id="MF_00235">
    <property type="entry name" value="Adenylate_kinase_Adk"/>
    <property type="match status" value="1"/>
</dbReference>
<comment type="function">
    <text evidence="5">Catalyzes the reversible transfer of the terminal phosphate group between ATP and AMP. Plays an important role in cellular energy homeostasis and in adenine nucleotide metabolism.</text>
</comment>
<dbReference type="PATRIC" id="fig|1618980.3.peg.19"/>
<protein>
    <recommendedName>
        <fullName evidence="5 7">Adenylate kinase</fullName>
        <shortName evidence="5">AK</shortName>
        <ecNumber evidence="5 7">2.7.4.3</ecNumber>
    </recommendedName>
    <alternativeName>
        <fullName evidence="5">ATP-AMP transphosphorylase</fullName>
    </alternativeName>
    <alternativeName>
        <fullName evidence="5">ATP:AMP phosphotransferase</fullName>
    </alternativeName>
    <alternativeName>
        <fullName evidence="5">Adenylate monophosphate kinase</fullName>
    </alternativeName>
</protein>
<dbReference type="AlphaFoldDB" id="A0A0G1XR12"/>
<dbReference type="CDD" id="cd01428">
    <property type="entry name" value="ADK"/>
    <property type="match status" value="1"/>
</dbReference>
<organism evidence="8 9">
    <name type="scientific">Candidatus Uhrbacteria bacterium GW2011_GWA2_53_10</name>
    <dbReference type="NCBI Taxonomy" id="1618980"/>
    <lineage>
        <taxon>Bacteria</taxon>
        <taxon>Candidatus Uhriibacteriota</taxon>
    </lineage>
</organism>
<evidence type="ECO:0000256" key="1">
    <source>
        <dbReference type="ARBA" id="ARBA00022679"/>
    </source>
</evidence>
<feature type="binding site" evidence="5">
    <location>
        <begin position="15"/>
        <end position="20"/>
    </location>
    <ligand>
        <name>ATP</name>
        <dbReference type="ChEBI" id="CHEBI:30616"/>
    </ligand>
</feature>
<gene>
    <name evidence="5" type="primary">adk</name>
    <name evidence="8" type="ORF">UY77_C0001G0020</name>
</gene>
<dbReference type="InterPro" id="IPR033690">
    <property type="entry name" value="Adenylat_kinase_CS"/>
</dbReference>
<dbReference type="InterPro" id="IPR006259">
    <property type="entry name" value="Adenyl_kin_sub"/>
</dbReference>
<keyword evidence="5" id="KW-0479">Metal-binding</keyword>
<dbReference type="EC" id="2.7.4.3" evidence="5 7"/>
<accession>A0A0G1XR12</accession>
<feature type="binding site" evidence="5">
    <location>
        <position position="97"/>
    </location>
    <ligand>
        <name>AMP</name>
        <dbReference type="ChEBI" id="CHEBI:456215"/>
    </ligand>
</feature>
<dbReference type="GO" id="GO:0008270">
    <property type="term" value="F:zinc ion binding"/>
    <property type="evidence" value="ECO:0007669"/>
    <property type="project" value="UniProtKB-UniRule"/>
</dbReference>
<dbReference type="PANTHER" id="PTHR23359">
    <property type="entry name" value="NUCLEOTIDE KINASE"/>
    <property type="match status" value="1"/>
</dbReference>
<comment type="caution">
    <text evidence="8">The sequence shown here is derived from an EMBL/GenBank/DDBJ whole genome shotgun (WGS) entry which is preliminary data.</text>
</comment>
<feature type="region of interest" description="NMP" evidence="5">
    <location>
        <begin position="35"/>
        <end position="64"/>
    </location>
</feature>
<reference evidence="8 9" key="1">
    <citation type="journal article" date="2015" name="Nature">
        <title>rRNA introns, odd ribosomes, and small enigmatic genomes across a large radiation of phyla.</title>
        <authorList>
            <person name="Brown C.T."/>
            <person name="Hug L.A."/>
            <person name="Thomas B.C."/>
            <person name="Sharon I."/>
            <person name="Castelle C.J."/>
            <person name="Singh A."/>
            <person name="Wilkins M.J."/>
            <person name="Williams K.H."/>
            <person name="Banfield J.F."/>
        </authorList>
    </citation>
    <scope>NUCLEOTIDE SEQUENCE [LARGE SCALE GENOMIC DNA]</scope>
</reference>
<dbReference type="PROSITE" id="PS00113">
    <property type="entry name" value="ADENYLATE_KINASE"/>
    <property type="match status" value="1"/>
</dbReference>
<dbReference type="NCBIfam" id="TIGR01351">
    <property type="entry name" value="adk"/>
    <property type="match status" value="1"/>
</dbReference>